<evidence type="ECO:0000313" key="1">
    <source>
        <dbReference type="EMBL" id="VDO87286.1"/>
    </source>
</evidence>
<reference evidence="3" key="1">
    <citation type="submission" date="2016-06" db="UniProtKB">
        <authorList>
            <consortium name="WormBaseParasite"/>
        </authorList>
    </citation>
    <scope>IDENTIFICATION</scope>
</reference>
<organism evidence="3">
    <name type="scientific">Schistosoma curassoni</name>
    <dbReference type="NCBI Taxonomy" id="6186"/>
    <lineage>
        <taxon>Eukaryota</taxon>
        <taxon>Metazoa</taxon>
        <taxon>Spiralia</taxon>
        <taxon>Lophotrochozoa</taxon>
        <taxon>Platyhelminthes</taxon>
        <taxon>Trematoda</taxon>
        <taxon>Digenea</taxon>
        <taxon>Strigeidida</taxon>
        <taxon>Schistosomatoidea</taxon>
        <taxon>Schistosomatidae</taxon>
        <taxon>Schistosoma</taxon>
    </lineage>
</organism>
<dbReference type="Proteomes" id="UP000279833">
    <property type="component" value="Unassembled WGS sequence"/>
</dbReference>
<evidence type="ECO:0000313" key="3">
    <source>
        <dbReference type="WBParaSite" id="SCUD_0000420401-mRNA-1"/>
    </source>
</evidence>
<reference evidence="1 2" key="2">
    <citation type="submission" date="2018-11" db="EMBL/GenBank/DDBJ databases">
        <authorList>
            <consortium name="Pathogen Informatics"/>
        </authorList>
    </citation>
    <scope>NUCLEOTIDE SEQUENCE [LARGE SCALE GENOMIC DNA]</scope>
    <source>
        <strain evidence="1">Dakar</strain>
        <strain evidence="2">Dakar, Senegal</strain>
    </source>
</reference>
<accession>A0A183JNB8</accession>
<protein>
    <submittedName>
        <fullName evidence="1 3">Uncharacterized protein</fullName>
    </submittedName>
</protein>
<evidence type="ECO:0000313" key="2">
    <source>
        <dbReference type="Proteomes" id="UP000279833"/>
    </source>
</evidence>
<dbReference type="AlphaFoldDB" id="A0A183JNB8"/>
<dbReference type="WBParaSite" id="SCUD_0000420401-mRNA-1">
    <property type="protein sequence ID" value="SCUD_0000420401-mRNA-1"/>
    <property type="gene ID" value="SCUD_0000420401"/>
</dbReference>
<proteinExistence type="predicted"/>
<keyword evidence="2" id="KW-1185">Reference proteome</keyword>
<dbReference type="EMBL" id="UZAK01005340">
    <property type="protein sequence ID" value="VDO87286.1"/>
    <property type="molecule type" value="Genomic_DNA"/>
</dbReference>
<name>A0A183JNB8_9TREM</name>
<gene>
    <name evidence="1" type="ORF">SCUD_LOCUS4204</name>
</gene>
<sequence>MLSAFDALLALEAGTCEFLLRMRDVEFKGFAVILRFECVRNITFAIVESSSVSGRSST</sequence>